<accession>A0A7U7GBI5</accession>
<keyword evidence="1" id="KW-0472">Membrane</keyword>
<keyword evidence="1" id="KW-1133">Transmembrane helix</keyword>
<protein>
    <submittedName>
        <fullName evidence="4">Tfp pilus assembly protein PilX</fullName>
    </submittedName>
</protein>
<dbReference type="InterPro" id="IPR025746">
    <property type="entry name" value="PilX_N_dom"/>
</dbReference>
<feature type="domain" description="Type 4 fimbrial biogenesis protein PilX N-terminal" evidence="3">
    <location>
        <begin position="19"/>
        <end position="69"/>
    </location>
</feature>
<evidence type="ECO:0000313" key="4">
    <source>
        <dbReference type="EMBL" id="CDH45108.1"/>
    </source>
</evidence>
<feature type="transmembrane region" description="Helical" evidence="1">
    <location>
        <begin position="21"/>
        <end position="41"/>
    </location>
</feature>
<dbReference type="RefSeq" id="WP_051497652.1">
    <property type="nucleotide sequence ID" value="NZ_CBTK010000122.1"/>
</dbReference>
<feature type="domain" description="PilX/PilW C-terminal" evidence="2">
    <location>
        <begin position="94"/>
        <end position="176"/>
    </location>
</feature>
<evidence type="ECO:0000259" key="2">
    <source>
        <dbReference type="Pfam" id="PF13681"/>
    </source>
</evidence>
<dbReference type="AlphaFoldDB" id="A0A7U7GBI5"/>
<reference evidence="4 5" key="1">
    <citation type="journal article" date="2014" name="ISME J.">
        <title>Candidatus Competibacter-lineage genomes retrieved from metagenomes reveal functional metabolic diversity.</title>
        <authorList>
            <person name="McIlroy S.J."/>
            <person name="Albertsen M."/>
            <person name="Andresen E.K."/>
            <person name="Saunders A.M."/>
            <person name="Kristiansen R."/>
            <person name="Stokholm-Bjerregaard M."/>
            <person name="Nielsen K.L."/>
            <person name="Nielsen P.H."/>
        </authorList>
    </citation>
    <scope>NUCLEOTIDE SEQUENCE [LARGE SCALE GENOMIC DNA]</scope>
    <source>
        <strain evidence="4 5">Run_B_J11</strain>
    </source>
</reference>
<proteinExistence type="predicted"/>
<comment type="caution">
    <text evidence="4">The sequence shown here is derived from an EMBL/GenBank/DDBJ whole genome shotgun (WGS) entry which is preliminary data.</text>
</comment>
<dbReference type="EMBL" id="CBTK010000122">
    <property type="protein sequence ID" value="CDH45108.1"/>
    <property type="molecule type" value="Genomic_DNA"/>
</dbReference>
<name>A0A7U7GBI5_9GAMM</name>
<dbReference type="Pfam" id="PF13681">
    <property type="entry name" value="PilX"/>
    <property type="match status" value="1"/>
</dbReference>
<gene>
    <name evidence="4" type="ORF">BN874_2080010</name>
</gene>
<organism evidence="4 5">
    <name type="scientific">Candidatus Contendobacter odensis Run_B_J11</name>
    <dbReference type="NCBI Taxonomy" id="1400861"/>
    <lineage>
        <taxon>Bacteria</taxon>
        <taxon>Pseudomonadati</taxon>
        <taxon>Pseudomonadota</taxon>
        <taxon>Gammaproteobacteria</taxon>
        <taxon>Candidatus Competibacteraceae</taxon>
        <taxon>Candidatus Contendibacter</taxon>
    </lineage>
</organism>
<evidence type="ECO:0000256" key="1">
    <source>
        <dbReference type="SAM" id="Phobius"/>
    </source>
</evidence>
<evidence type="ECO:0000259" key="3">
    <source>
        <dbReference type="Pfam" id="PF14341"/>
    </source>
</evidence>
<sequence length="179" mass="19101">MFKLTRIMTRYAAGSVPQRGSALIIALVFLLVMTLIGVTAMQGTTQQESMAGNARQRNLAFQATEAALRSGEQSLDSSGPAAVTLPTTFVPPATDPGTFWMNYDWAQSLPYNGALDPTLNAPPRYVIEQPIAMSIVDETSAALGPKVTVPVTLYRVTARGVGGTADAVVILQTLYRPNI</sequence>
<evidence type="ECO:0000313" key="5">
    <source>
        <dbReference type="Proteomes" id="UP000019184"/>
    </source>
</evidence>
<dbReference type="Pfam" id="PF14341">
    <property type="entry name" value="PilX_N"/>
    <property type="match status" value="1"/>
</dbReference>
<keyword evidence="5" id="KW-1185">Reference proteome</keyword>
<dbReference type="InterPro" id="IPR025205">
    <property type="entry name" value="PilX/PilW_C"/>
</dbReference>
<dbReference type="Proteomes" id="UP000019184">
    <property type="component" value="Unassembled WGS sequence"/>
</dbReference>
<keyword evidence="1" id="KW-0812">Transmembrane</keyword>